<reference evidence="2" key="1">
    <citation type="submission" date="2023-06" db="EMBL/GenBank/DDBJ databases">
        <title>Genome-scale phylogeny and comparative genomics of the fungal order Sordariales.</title>
        <authorList>
            <consortium name="Lawrence Berkeley National Laboratory"/>
            <person name="Hensen N."/>
            <person name="Bonometti L."/>
            <person name="Westerberg I."/>
            <person name="Brannstrom I.O."/>
            <person name="Guillou S."/>
            <person name="Cros-Aarteil S."/>
            <person name="Calhoun S."/>
            <person name="Haridas S."/>
            <person name="Kuo A."/>
            <person name="Mondo S."/>
            <person name="Pangilinan J."/>
            <person name="Riley R."/>
            <person name="LaButti K."/>
            <person name="Andreopoulos B."/>
            <person name="Lipzen A."/>
            <person name="Chen C."/>
            <person name="Yanf M."/>
            <person name="Daum C."/>
            <person name="Ng V."/>
            <person name="Clum A."/>
            <person name="Steindorff A."/>
            <person name="Ohm R."/>
            <person name="Martin F."/>
            <person name="Silar P."/>
            <person name="Natvig D."/>
            <person name="Lalanne C."/>
            <person name="Gautier V."/>
            <person name="Ament-velasquez S.L."/>
            <person name="Kruys A."/>
            <person name="Hutchinson M.I."/>
            <person name="Powell A.J."/>
            <person name="Barry K."/>
            <person name="Miller A.N."/>
            <person name="Grigoriev I.V."/>
            <person name="Debuchy R."/>
            <person name="Gladieux P."/>
            <person name="Thoren M.H."/>
            <person name="Johannesson H."/>
        </authorList>
    </citation>
    <scope>NUCLEOTIDE SEQUENCE</scope>
    <source>
        <strain evidence="2">SMH2392-1A</strain>
    </source>
</reference>
<feature type="compositionally biased region" description="Polar residues" evidence="1">
    <location>
        <begin position="82"/>
        <end position="91"/>
    </location>
</feature>
<organism evidence="2 3">
    <name type="scientific">Lasiosphaeria miniovina</name>
    <dbReference type="NCBI Taxonomy" id="1954250"/>
    <lineage>
        <taxon>Eukaryota</taxon>
        <taxon>Fungi</taxon>
        <taxon>Dikarya</taxon>
        <taxon>Ascomycota</taxon>
        <taxon>Pezizomycotina</taxon>
        <taxon>Sordariomycetes</taxon>
        <taxon>Sordariomycetidae</taxon>
        <taxon>Sordariales</taxon>
        <taxon>Lasiosphaeriaceae</taxon>
        <taxon>Lasiosphaeria</taxon>
    </lineage>
</organism>
<dbReference type="Proteomes" id="UP001172101">
    <property type="component" value="Unassembled WGS sequence"/>
</dbReference>
<dbReference type="RefSeq" id="XP_060290620.1">
    <property type="nucleotide sequence ID" value="XM_060435427.1"/>
</dbReference>
<sequence>MEKNPCNPCNLAPCIASSHQVCTDLLGSGRCVVRFRENPPVPSLRHHAVPARLPQRQHHEAPEFHDVSMSRHSRGRHPAASSVPSRTSWPATINRAPASLPSLSGQKCQAIPAWGKGGGGEGEQSNIQFVTSPAVPVFLVLLLEPQWRQTTSVGGIPWTRNDRICA</sequence>
<proteinExistence type="predicted"/>
<feature type="region of interest" description="Disordered" evidence="1">
    <location>
        <begin position="68"/>
        <end position="91"/>
    </location>
</feature>
<dbReference type="AlphaFoldDB" id="A0AA40DJK5"/>
<name>A0AA40DJK5_9PEZI</name>
<evidence type="ECO:0000256" key="1">
    <source>
        <dbReference type="SAM" id="MobiDB-lite"/>
    </source>
</evidence>
<comment type="caution">
    <text evidence="2">The sequence shown here is derived from an EMBL/GenBank/DDBJ whole genome shotgun (WGS) entry which is preliminary data.</text>
</comment>
<keyword evidence="3" id="KW-1185">Reference proteome</keyword>
<protein>
    <submittedName>
        <fullName evidence="2">Uncharacterized protein</fullName>
    </submittedName>
</protein>
<dbReference type="EMBL" id="JAUIRO010000008">
    <property type="protein sequence ID" value="KAK0703761.1"/>
    <property type="molecule type" value="Genomic_DNA"/>
</dbReference>
<evidence type="ECO:0000313" key="3">
    <source>
        <dbReference type="Proteomes" id="UP001172101"/>
    </source>
</evidence>
<evidence type="ECO:0000313" key="2">
    <source>
        <dbReference type="EMBL" id="KAK0703761.1"/>
    </source>
</evidence>
<gene>
    <name evidence="2" type="ORF">B0T26DRAFT_511345</name>
</gene>
<accession>A0AA40DJK5</accession>
<dbReference type="GeneID" id="85318697"/>